<dbReference type="EMBL" id="LLXL01006431">
    <property type="protein sequence ID" value="PKK55975.1"/>
    <property type="molecule type" value="Genomic_DNA"/>
</dbReference>
<gene>
    <name evidence="1" type="ORF">RhiirC2_801034</name>
</gene>
<organism evidence="1 2">
    <name type="scientific">Rhizophagus irregularis</name>
    <dbReference type="NCBI Taxonomy" id="588596"/>
    <lineage>
        <taxon>Eukaryota</taxon>
        <taxon>Fungi</taxon>
        <taxon>Fungi incertae sedis</taxon>
        <taxon>Mucoromycota</taxon>
        <taxon>Glomeromycotina</taxon>
        <taxon>Glomeromycetes</taxon>
        <taxon>Glomerales</taxon>
        <taxon>Glomeraceae</taxon>
        <taxon>Rhizophagus</taxon>
    </lineage>
</organism>
<protein>
    <recommendedName>
        <fullName evidence="3">Retrotransposon gag domain-containing protein</fullName>
    </recommendedName>
</protein>
<accession>A0A2N1M2X4</accession>
<feature type="non-terminal residue" evidence="1">
    <location>
        <position position="216"/>
    </location>
</feature>
<dbReference type="Proteomes" id="UP000233469">
    <property type="component" value="Unassembled WGS sequence"/>
</dbReference>
<reference evidence="1 2" key="1">
    <citation type="submission" date="2016-04" db="EMBL/GenBank/DDBJ databases">
        <title>Genome analyses suggest a sexual origin of heterokaryosis in a supposedly ancient asexual fungus.</title>
        <authorList>
            <person name="Ropars J."/>
            <person name="Sedzielewska K."/>
            <person name="Noel J."/>
            <person name="Charron P."/>
            <person name="Farinelli L."/>
            <person name="Marton T."/>
            <person name="Kruger M."/>
            <person name="Pelin A."/>
            <person name="Brachmann A."/>
            <person name="Corradi N."/>
        </authorList>
    </citation>
    <scope>NUCLEOTIDE SEQUENCE [LARGE SCALE GENOMIC DNA]</scope>
    <source>
        <strain evidence="1 2">C2</strain>
    </source>
</reference>
<proteinExistence type="predicted"/>
<comment type="caution">
    <text evidence="1">The sequence shown here is derived from an EMBL/GenBank/DDBJ whole genome shotgun (WGS) entry which is preliminary data.</text>
</comment>
<dbReference type="AlphaFoldDB" id="A0A2N1M2X4"/>
<dbReference type="VEuPathDB" id="FungiDB:RhiirA1_447915"/>
<evidence type="ECO:0008006" key="3">
    <source>
        <dbReference type="Google" id="ProtNLM"/>
    </source>
</evidence>
<name>A0A2N1M2X4_9GLOM</name>
<evidence type="ECO:0000313" key="1">
    <source>
        <dbReference type="EMBL" id="PKK55975.1"/>
    </source>
</evidence>
<reference evidence="1 2" key="2">
    <citation type="submission" date="2017-10" db="EMBL/GenBank/DDBJ databases">
        <title>Extensive intraspecific genome diversity in a model arbuscular mycorrhizal fungus.</title>
        <authorList>
            <person name="Chen E.C.H."/>
            <person name="Morin E."/>
            <person name="Baudet D."/>
            <person name="Noel J."/>
            <person name="Ndikumana S."/>
            <person name="Charron P."/>
            <person name="St-Onge C."/>
            <person name="Giorgi J."/>
            <person name="Grigoriev I.V."/>
            <person name="Roux C."/>
            <person name="Martin F.M."/>
            <person name="Corradi N."/>
        </authorList>
    </citation>
    <scope>NUCLEOTIDE SEQUENCE [LARGE SCALE GENOMIC DNA]</scope>
    <source>
        <strain evidence="1 2">C2</strain>
    </source>
</reference>
<evidence type="ECO:0000313" key="2">
    <source>
        <dbReference type="Proteomes" id="UP000233469"/>
    </source>
</evidence>
<sequence>MAGYAPKKFRGASDWSIANGRPTDLAVNNPNANNEGTIVAPVMRIGQVLHSFRYYFPTITFEKSKLTFNAIVQGSDTVSQFYSKLRRMVRLAYPTFPEANQNELVRQQFLNGLSSENKIDAQRIGLENSVASILNKLEEIERYRTNIPPTPIVTYQGPTLADIENLINSKIPVTTARLSAVLVLFSSPFSSPQNDTSFQRLLALAYKLGLPRDVNI</sequence>